<gene>
    <name evidence="8" type="primary">bioC</name>
    <name evidence="10" type="ORF">HJ583_017305</name>
</gene>
<evidence type="ECO:0000256" key="5">
    <source>
        <dbReference type="ARBA" id="ARBA00022679"/>
    </source>
</evidence>
<comment type="similarity">
    <text evidence="8">Belongs to the methyltransferase superfamily.</text>
</comment>
<keyword evidence="6 8" id="KW-0949">S-adenosyl-L-methionine</keyword>
<keyword evidence="4 8" id="KW-0489">Methyltransferase</keyword>
<comment type="caution">
    <text evidence="10">The sequence shown here is derived from an EMBL/GenBank/DDBJ whole genome shotgun (WGS) entry which is preliminary data.</text>
</comment>
<dbReference type="Gene3D" id="3.40.50.150">
    <property type="entry name" value="Vaccinia Virus protein VP39"/>
    <property type="match status" value="1"/>
</dbReference>
<dbReference type="GO" id="GO:0008168">
    <property type="term" value="F:methyltransferase activity"/>
    <property type="evidence" value="ECO:0007669"/>
    <property type="project" value="UniProtKB-KW"/>
</dbReference>
<evidence type="ECO:0000256" key="3">
    <source>
        <dbReference type="ARBA" id="ARBA00012327"/>
    </source>
</evidence>
<dbReference type="Proteomes" id="UP000778523">
    <property type="component" value="Unassembled WGS sequence"/>
</dbReference>
<organism evidence="10 11">
    <name type="scientific">Uliginosibacterium aquaticum</name>
    <dbReference type="NCBI Taxonomy" id="2731212"/>
    <lineage>
        <taxon>Bacteria</taxon>
        <taxon>Pseudomonadati</taxon>
        <taxon>Pseudomonadota</taxon>
        <taxon>Betaproteobacteria</taxon>
        <taxon>Rhodocyclales</taxon>
        <taxon>Zoogloeaceae</taxon>
        <taxon>Uliginosibacterium</taxon>
    </lineage>
</organism>
<comment type="function">
    <text evidence="8">Converts the free carboxyl group of a malonyl-thioester to its methyl ester by transfer of a methyl group from S-adenosyl-L-methionine (SAM). It allows to synthesize pimeloyl-ACP via the fatty acid synthetic pathway.</text>
</comment>
<dbReference type="EMBL" id="JABCSC020000005">
    <property type="protein sequence ID" value="NSL56792.1"/>
    <property type="molecule type" value="Genomic_DNA"/>
</dbReference>
<dbReference type="InterPro" id="IPR050602">
    <property type="entry name" value="Malonyl-ACP_OMT"/>
</dbReference>
<comment type="pathway">
    <text evidence="2 8">Cofactor biosynthesis; biotin biosynthesis.</text>
</comment>
<dbReference type="HAMAP" id="MF_00835">
    <property type="entry name" value="BioC"/>
    <property type="match status" value="1"/>
</dbReference>
<evidence type="ECO:0000313" key="11">
    <source>
        <dbReference type="Proteomes" id="UP000778523"/>
    </source>
</evidence>
<evidence type="ECO:0000313" key="10">
    <source>
        <dbReference type="EMBL" id="NSL56792.1"/>
    </source>
</evidence>
<evidence type="ECO:0000259" key="9">
    <source>
        <dbReference type="Pfam" id="PF08241"/>
    </source>
</evidence>
<dbReference type="InterPro" id="IPR029063">
    <property type="entry name" value="SAM-dependent_MTases_sf"/>
</dbReference>
<dbReference type="GO" id="GO:0032259">
    <property type="term" value="P:methylation"/>
    <property type="evidence" value="ECO:0007669"/>
    <property type="project" value="UniProtKB-KW"/>
</dbReference>
<keyword evidence="7 8" id="KW-0093">Biotin biosynthesis</keyword>
<comment type="catalytic activity">
    <reaction evidence="1 8">
        <text>malonyl-[ACP] + S-adenosyl-L-methionine = malonyl-[ACP] methyl ester + S-adenosyl-L-homocysteine</text>
        <dbReference type="Rhea" id="RHEA:17105"/>
        <dbReference type="Rhea" id="RHEA-COMP:9623"/>
        <dbReference type="Rhea" id="RHEA-COMP:9954"/>
        <dbReference type="ChEBI" id="CHEBI:57856"/>
        <dbReference type="ChEBI" id="CHEBI:59789"/>
        <dbReference type="ChEBI" id="CHEBI:78449"/>
        <dbReference type="ChEBI" id="CHEBI:78845"/>
        <dbReference type="EC" id="2.1.1.197"/>
    </reaction>
</comment>
<dbReference type="PANTHER" id="PTHR13090:SF1">
    <property type="entry name" value="ARGININE-HYDROXYLASE NDUFAF5, MITOCHONDRIAL"/>
    <property type="match status" value="1"/>
</dbReference>
<proteinExistence type="inferred from homology"/>
<dbReference type="RefSeq" id="WP_170023084.1">
    <property type="nucleotide sequence ID" value="NZ_JABCSC020000005.1"/>
</dbReference>
<evidence type="ECO:0000256" key="1">
    <source>
        <dbReference type="ARBA" id="ARBA00000852"/>
    </source>
</evidence>
<evidence type="ECO:0000256" key="2">
    <source>
        <dbReference type="ARBA" id="ARBA00004746"/>
    </source>
</evidence>
<dbReference type="Pfam" id="PF08241">
    <property type="entry name" value="Methyltransf_11"/>
    <property type="match status" value="1"/>
</dbReference>
<dbReference type="InterPro" id="IPR011814">
    <property type="entry name" value="BioC"/>
</dbReference>
<keyword evidence="5 8" id="KW-0808">Transferase</keyword>
<protein>
    <recommendedName>
        <fullName evidence="3 8">Malonyl-[acyl-carrier protein] O-methyltransferase</fullName>
        <shortName evidence="8">Malonyl-ACP O-methyltransferase</shortName>
        <ecNumber evidence="3 8">2.1.1.197</ecNumber>
    </recommendedName>
    <alternativeName>
        <fullName evidence="8">Biotin synthesis protein BioC</fullName>
    </alternativeName>
</protein>
<feature type="domain" description="Methyltransferase type 11" evidence="9">
    <location>
        <begin position="44"/>
        <end position="130"/>
    </location>
</feature>
<evidence type="ECO:0000256" key="6">
    <source>
        <dbReference type="ARBA" id="ARBA00022691"/>
    </source>
</evidence>
<evidence type="ECO:0000256" key="4">
    <source>
        <dbReference type="ARBA" id="ARBA00022603"/>
    </source>
</evidence>
<sequence length="250" mass="27115">MRAEKQLIRAAFGAAATRYDAVAELQRSIARDLLSRTPAARRILDAGCGTGFGARLLRSAHAEANVFALDAAQPMCAHSGEALATCGDIEALPFANASFDLYWSSLAWQWTTPLLAAHEAARVLAPGGVLRVATLGPDSLRELREAFASVDSHAHVRDFDSFEHHANALNTAGFSALYIERVVIQAFLPDLRTILRDLRQLGAHALGSARRRGMLGRQAWQRLETAYEAHRNPAGLPVSYDVIYLAASKA</sequence>
<dbReference type="SUPFAM" id="SSF53335">
    <property type="entry name" value="S-adenosyl-L-methionine-dependent methyltransferases"/>
    <property type="match status" value="1"/>
</dbReference>
<dbReference type="EC" id="2.1.1.197" evidence="3 8"/>
<reference evidence="10 11" key="1">
    <citation type="submission" date="2020-06" db="EMBL/GenBank/DDBJ databases">
        <title>Draft genome of Uliginosibacterium sp. IMCC34675.</title>
        <authorList>
            <person name="Song J."/>
        </authorList>
    </citation>
    <scope>NUCLEOTIDE SEQUENCE [LARGE SCALE GENOMIC DNA]</scope>
    <source>
        <strain evidence="10 11">IMCC34675</strain>
    </source>
</reference>
<evidence type="ECO:0000256" key="7">
    <source>
        <dbReference type="ARBA" id="ARBA00022756"/>
    </source>
</evidence>
<name>A0ABX2IJY4_9RHOO</name>
<dbReference type="CDD" id="cd02440">
    <property type="entry name" value="AdoMet_MTases"/>
    <property type="match status" value="1"/>
</dbReference>
<dbReference type="PANTHER" id="PTHR13090">
    <property type="entry name" value="ARGININE-HYDROXYLASE NDUFAF5, MITOCHONDRIAL"/>
    <property type="match status" value="1"/>
</dbReference>
<keyword evidence="11" id="KW-1185">Reference proteome</keyword>
<evidence type="ECO:0000256" key="8">
    <source>
        <dbReference type="HAMAP-Rule" id="MF_00835"/>
    </source>
</evidence>
<accession>A0ABX2IJY4</accession>
<dbReference type="InterPro" id="IPR013216">
    <property type="entry name" value="Methyltransf_11"/>
</dbReference>